<accession>A0ABY2ICE0</accession>
<dbReference type="EMBL" id="SOFG01000022">
    <property type="protein sequence ID" value="TFB84296.1"/>
    <property type="molecule type" value="Genomic_DNA"/>
</dbReference>
<name>A0ABY2ICE0_9MICO</name>
<reference evidence="2 3" key="1">
    <citation type="submission" date="2019-03" db="EMBL/GenBank/DDBJ databases">
        <title>Genomics of glacier-inhabiting Cryobacterium strains.</title>
        <authorList>
            <person name="Liu Q."/>
            <person name="Xin Y.-H."/>
        </authorList>
    </citation>
    <scope>NUCLEOTIDE SEQUENCE [LARGE SCALE GENOMIC DNA]</scope>
    <source>
        <strain evidence="2 3">MDB2-B</strain>
    </source>
</reference>
<proteinExistence type="predicted"/>
<gene>
    <name evidence="2" type="ORF">E3O44_15805</name>
</gene>
<evidence type="ECO:0008006" key="4">
    <source>
        <dbReference type="Google" id="ProtNLM"/>
    </source>
</evidence>
<organism evidence="2 3">
    <name type="scientific">Cryobacterium algoricola</name>
    <dbReference type="NCBI Taxonomy" id="1259183"/>
    <lineage>
        <taxon>Bacteria</taxon>
        <taxon>Bacillati</taxon>
        <taxon>Actinomycetota</taxon>
        <taxon>Actinomycetes</taxon>
        <taxon>Micrococcales</taxon>
        <taxon>Microbacteriaceae</taxon>
        <taxon>Cryobacterium</taxon>
    </lineage>
</organism>
<keyword evidence="3" id="KW-1185">Reference proteome</keyword>
<evidence type="ECO:0000313" key="3">
    <source>
        <dbReference type="Proteomes" id="UP000297608"/>
    </source>
</evidence>
<evidence type="ECO:0000313" key="2">
    <source>
        <dbReference type="EMBL" id="TFB84296.1"/>
    </source>
</evidence>
<dbReference type="RefSeq" id="WP_134535737.1">
    <property type="nucleotide sequence ID" value="NZ_SOFG01000022.1"/>
</dbReference>
<sequence length="1876" mass="201206">MNEEILGHALALCLTETDGLGAVYLPDGTGEEIAVAIAKAANLIRPTHPPYAIIIAPVEDTRDLTCIRVTSQTAIAYRNSDRLAIVTGRNPDLASFRQAYRPVLNESYPDGDGQKAALRSLALAAIDTLISAAGLPLDQTCDKSVAADRLASCFRQLQEAYRELGQGARGWNAYWFDHVALGLELLAHLTVSKVYLGAALTLDDLFKRYTYACFALPSPVAGTSLLGGKAAGKAIVEALSLWWSSAATIEMTVQQLDHHPDTPKGQNHPLAKLEWSGFDQTNAAHGNQLIAMIHHLEGQIDGGLEAFSQLTERQFFDPLSSETQTRFLSIFGPEGQDLTAGGQPHLGPFILQSSFVSESSVGASSVSEEVRIQIPLLAAVSPSALTASAATVRLVKAKLSWQGTLEVDADGKLWARGRFVRELGKIVFTKAVISSRVLFVLDSADSLAGVVDTSSSCEVVLLPPVGSGLFHMKIGKSSIGRPAYLGQDKYDLSTAEYVDEDRHVGTFDDAKAMHLVVLWTTTGRERVTFEGVAAPLMKARERIHLVSVLPQPSSSFAIGDASYVISSTSSAGLFRSPVVAAIENQTVSATAPAQDTLASLQGQYEVLAAGHVVSRSWLQALGHVVVPEDREIRFGQIGFDESGVLMDPAIADIGLVTGFAVPKALLNSPEADNFRSSFVKLGVAQCVDFSDGESTNHEWPSRTSWRYLWDDGRAELENYLNAYSALMALAAEIGDPHGVFWATYPFGVSAWNSQTGVCQAVLLSPLHPLRLSWLAAAESTLWHSRIATLLAGTVEGWNFPFIGPSETDNGRLIALPTDSGEGQVFLGWSMLVQCSINGYQALSAPLQIGGFPAPGNAVSGLNSNAAATALKSYMSMHPHVSTLTVDLAASHPMTRLREVDSAVLTAVETWSAGKVKRLGGGVRVWDSVDRVGDVPREAVTKLARAAEDIPFSWTRYLRKPGEQSKTCNVRLLQDSGVRLEAGNGACPNQGVVGRVPLRRFEAHGAPVANAPYAVSLPAVDRHAGWGPFAAALTNVEGASLRPHLRSKLLQTALLDITADWTVSGEGLMGPSALANLIESTGSGSQMLWEWQPPFLDRSDGTPVLERRPHVSVARIPDSFRAQLRILVEKAHGGEVDDQTIMAIMAKLGARGVGLSTLLAIGGTHAAGALGFYLAFSLMDTIDPRGAEQFVLPIDATDSFLRGLAGGATPNESTRRADLLVVRVDESGVTVAPIEIKLHGLMGAPSSDTDHLPGPEGAALKESVAQLAATQTLLKRVATHSALVRENGQGPDSILWDNALATMLEAGSRLQPSGARSTGRLLARLQAAVDGQLPIRIGKPIASYFQFNAETTEGEKFKTHVDLNRDGLDCFGALIADVGTTFGSIGSSHSKMAGQWADLISWAMQVDDEPSSRASDVGPQNDLVPPVPPIEARHGSPRSGGEALATRGIPSGPDRINAELVPTRPPANTDSTDESSTESSKSSVVVVPNEAASLGVKFAVGRLIDSIGAASADFWPGNTALNQMNIGVVGDLGTGKTELLKTVVSELRFHAQRTQQNPLNFLILDYKRDYQEDTFVKRVGAKVLLPNKIPLNVFALSGEYTKLAAFQKGQQFSDVISKIYGGVGPIQKARIARLTADIFASQGGRPPTIAQLAEAYGSEVSADSVTAILDVFVYGEIFSDDPTELLDFDSLIGDRVLVVAIDRLGVDQKTKNALVILFLNMYYDYMLRSKKFPFLGTDPQIRQLSSFLLVDEATNIMEYEFPVLMSLMLQGRQFGFGTVLASQYLSHFRTSTQNYGQPLLTWFIHKVPNVTDVELTRLGITGLPVAASTRIGGLQTHEALYKSLGYSGSFIRGKPFYKLVEESDTHHAGYDDGPKQG</sequence>
<comment type="caution">
    <text evidence="2">The sequence shown here is derived from an EMBL/GenBank/DDBJ whole genome shotgun (WGS) entry which is preliminary data.</text>
</comment>
<dbReference type="SUPFAM" id="SSF52540">
    <property type="entry name" value="P-loop containing nucleoside triphosphate hydrolases"/>
    <property type="match status" value="1"/>
</dbReference>
<feature type="region of interest" description="Disordered" evidence="1">
    <location>
        <begin position="1406"/>
        <end position="1482"/>
    </location>
</feature>
<dbReference type="Proteomes" id="UP000297608">
    <property type="component" value="Unassembled WGS sequence"/>
</dbReference>
<dbReference type="InterPro" id="IPR027417">
    <property type="entry name" value="P-loop_NTPase"/>
</dbReference>
<protein>
    <recommendedName>
        <fullName evidence="4">ATP-binding protein</fullName>
    </recommendedName>
</protein>
<evidence type="ECO:0000256" key="1">
    <source>
        <dbReference type="SAM" id="MobiDB-lite"/>
    </source>
</evidence>
<dbReference type="Gene3D" id="3.40.50.300">
    <property type="entry name" value="P-loop containing nucleotide triphosphate hydrolases"/>
    <property type="match status" value="1"/>
</dbReference>